<evidence type="ECO:0000256" key="2">
    <source>
        <dbReference type="ARBA" id="ARBA00023125"/>
    </source>
</evidence>
<dbReference type="SMART" id="SM00448">
    <property type="entry name" value="REC"/>
    <property type="match status" value="1"/>
</dbReference>
<keyword evidence="1 3" id="KW-0597">Phosphoprotein</keyword>
<dbReference type="PROSITE" id="PS00622">
    <property type="entry name" value="HTH_LUXR_1"/>
    <property type="match status" value="1"/>
</dbReference>
<feature type="domain" description="Response regulatory" evidence="5">
    <location>
        <begin position="14"/>
        <end position="130"/>
    </location>
</feature>
<dbReference type="SMART" id="SM00421">
    <property type="entry name" value="HTH_LUXR"/>
    <property type="match status" value="1"/>
</dbReference>
<dbReference type="PRINTS" id="PR00038">
    <property type="entry name" value="HTHLUXR"/>
</dbReference>
<keyword evidence="7" id="KW-1185">Reference proteome</keyword>
<dbReference type="SUPFAM" id="SSF52172">
    <property type="entry name" value="CheY-like"/>
    <property type="match status" value="1"/>
</dbReference>
<evidence type="ECO:0000313" key="6">
    <source>
        <dbReference type="EMBL" id="ASM77258.1"/>
    </source>
</evidence>
<dbReference type="InterPro" id="IPR016032">
    <property type="entry name" value="Sig_transdc_resp-reg_C-effctor"/>
</dbReference>
<dbReference type="InterPro" id="IPR000792">
    <property type="entry name" value="Tscrpt_reg_LuxR_C"/>
</dbReference>
<sequence>MTMVTPSASPHRIRVVLADDHAIFRDGLKLLLALEPDFDVVADTSHLDPVKELVREHNAHLLLIDYHMPGGDSSALIGWLKARHPELKVVALTGSRSGVILQQLIDVQADAVLLKDESGAELIAHLRAVLAGRRIIPAEVRSLVSDTDMPLTRRELQITKLICDGLSNTVIADTLALSPKTVDKHRENILRKLEVCNVAQLVHKVHTAGWLNG</sequence>
<dbReference type="Gene3D" id="3.40.50.2300">
    <property type="match status" value="1"/>
</dbReference>
<feature type="modified residue" description="4-aspartylphosphate" evidence="3">
    <location>
        <position position="65"/>
    </location>
</feature>
<proteinExistence type="predicted"/>
<dbReference type="SUPFAM" id="SSF46894">
    <property type="entry name" value="C-terminal effector domain of the bipartite response regulators"/>
    <property type="match status" value="1"/>
</dbReference>
<dbReference type="Pfam" id="PF00072">
    <property type="entry name" value="Response_reg"/>
    <property type="match status" value="1"/>
</dbReference>
<dbReference type="CDD" id="cd06170">
    <property type="entry name" value="LuxR_C_like"/>
    <property type="match status" value="1"/>
</dbReference>
<dbReference type="GO" id="GO:0006355">
    <property type="term" value="P:regulation of DNA-templated transcription"/>
    <property type="evidence" value="ECO:0007669"/>
    <property type="project" value="InterPro"/>
</dbReference>
<dbReference type="AlphaFoldDB" id="A0A221KE08"/>
<dbReference type="GO" id="GO:0000160">
    <property type="term" value="P:phosphorelay signal transduction system"/>
    <property type="evidence" value="ECO:0007669"/>
    <property type="project" value="InterPro"/>
</dbReference>
<evidence type="ECO:0000313" key="7">
    <source>
        <dbReference type="Proteomes" id="UP000199729"/>
    </source>
</evidence>
<evidence type="ECO:0000259" key="5">
    <source>
        <dbReference type="PROSITE" id="PS50110"/>
    </source>
</evidence>
<protein>
    <submittedName>
        <fullName evidence="6">LuxR family transcriptional regulator</fullName>
    </submittedName>
</protein>
<evidence type="ECO:0000256" key="1">
    <source>
        <dbReference type="ARBA" id="ARBA00022553"/>
    </source>
</evidence>
<organism evidence="6 7">
    <name type="scientific">Vitreoscilla filiformis</name>
    <dbReference type="NCBI Taxonomy" id="63"/>
    <lineage>
        <taxon>Bacteria</taxon>
        <taxon>Pseudomonadati</taxon>
        <taxon>Pseudomonadota</taxon>
        <taxon>Betaproteobacteria</taxon>
        <taxon>Neisseriales</taxon>
        <taxon>Neisseriaceae</taxon>
        <taxon>Vitreoscilla</taxon>
    </lineage>
</organism>
<accession>A0A221KE08</accession>
<keyword evidence="2" id="KW-0238">DNA-binding</keyword>
<dbReference type="InterPro" id="IPR058245">
    <property type="entry name" value="NreC/VraR/RcsB-like_REC"/>
</dbReference>
<dbReference type="KEGG" id="vff:VITFI_CDS1480"/>
<feature type="domain" description="HTH luxR-type" evidence="4">
    <location>
        <begin position="144"/>
        <end position="209"/>
    </location>
</feature>
<dbReference type="PANTHER" id="PTHR43214:SF17">
    <property type="entry name" value="TRANSCRIPTIONAL REGULATORY PROTEIN RCSB"/>
    <property type="match status" value="1"/>
</dbReference>
<dbReference type="PROSITE" id="PS50110">
    <property type="entry name" value="RESPONSE_REGULATORY"/>
    <property type="match status" value="1"/>
</dbReference>
<gene>
    <name evidence="6" type="ORF">VITFI_CDS1480</name>
</gene>
<dbReference type="GO" id="GO:0003677">
    <property type="term" value="F:DNA binding"/>
    <property type="evidence" value="ECO:0007669"/>
    <property type="project" value="UniProtKB-KW"/>
</dbReference>
<dbReference type="PANTHER" id="PTHR43214">
    <property type="entry name" value="TWO-COMPONENT RESPONSE REGULATOR"/>
    <property type="match status" value="1"/>
</dbReference>
<dbReference type="PROSITE" id="PS50043">
    <property type="entry name" value="HTH_LUXR_2"/>
    <property type="match status" value="1"/>
</dbReference>
<dbReference type="EMBL" id="CP022423">
    <property type="protein sequence ID" value="ASM77258.1"/>
    <property type="molecule type" value="Genomic_DNA"/>
</dbReference>
<evidence type="ECO:0000259" key="4">
    <source>
        <dbReference type="PROSITE" id="PS50043"/>
    </source>
</evidence>
<dbReference type="InterPro" id="IPR039420">
    <property type="entry name" value="WalR-like"/>
</dbReference>
<dbReference type="Pfam" id="PF00196">
    <property type="entry name" value="GerE"/>
    <property type="match status" value="1"/>
</dbReference>
<name>A0A221KE08_VITFI</name>
<dbReference type="InterPro" id="IPR011006">
    <property type="entry name" value="CheY-like_superfamily"/>
</dbReference>
<dbReference type="CDD" id="cd17535">
    <property type="entry name" value="REC_NarL-like"/>
    <property type="match status" value="1"/>
</dbReference>
<dbReference type="Proteomes" id="UP000199729">
    <property type="component" value="Chromosome"/>
</dbReference>
<reference evidence="6 7" key="1">
    <citation type="submission" date="2017-07" db="EMBL/GenBank/DDBJ databases">
        <title>Complete Genome Sequence of the cosmetic ferment Vitreoscilla filiformis (ATCC15551).</title>
        <authorList>
            <person name="Contreras S."/>
            <person name="Sagory-Zalkind P."/>
            <person name="Blanquart H."/>
            <person name="Iltis A."/>
            <person name="Morand S.C."/>
        </authorList>
    </citation>
    <scope>NUCLEOTIDE SEQUENCE [LARGE SCALE GENOMIC DNA]</scope>
    <source>
        <strain evidence="6 7">ATCC 15551</strain>
    </source>
</reference>
<dbReference type="InterPro" id="IPR001789">
    <property type="entry name" value="Sig_transdc_resp-reg_receiver"/>
</dbReference>
<evidence type="ECO:0000256" key="3">
    <source>
        <dbReference type="PROSITE-ProRule" id="PRU00169"/>
    </source>
</evidence>